<evidence type="ECO:0000256" key="2">
    <source>
        <dbReference type="ARBA" id="ARBA00022630"/>
    </source>
</evidence>
<evidence type="ECO:0000313" key="6">
    <source>
        <dbReference type="Proteomes" id="UP000579605"/>
    </source>
</evidence>
<dbReference type="RefSeq" id="WP_179790952.1">
    <property type="nucleotide sequence ID" value="NZ_BAAARR010000045.1"/>
</dbReference>
<dbReference type="InterPro" id="IPR036188">
    <property type="entry name" value="FAD/NAD-bd_sf"/>
</dbReference>
<dbReference type="InterPro" id="IPR002938">
    <property type="entry name" value="FAD-bd"/>
</dbReference>
<dbReference type="Gene3D" id="3.40.30.120">
    <property type="match status" value="1"/>
</dbReference>
<gene>
    <name evidence="5" type="ORF">F4554_006060</name>
</gene>
<dbReference type="InterPro" id="IPR050641">
    <property type="entry name" value="RIFMO-like"/>
</dbReference>
<dbReference type="SUPFAM" id="SSF51905">
    <property type="entry name" value="FAD/NAD(P)-binding domain"/>
    <property type="match status" value="1"/>
</dbReference>
<evidence type="ECO:0000313" key="5">
    <source>
        <dbReference type="EMBL" id="NYH93422.1"/>
    </source>
</evidence>
<organism evidence="5 6">
    <name type="scientific">Actinopolymorpha rutila</name>
    <dbReference type="NCBI Taxonomy" id="446787"/>
    <lineage>
        <taxon>Bacteria</taxon>
        <taxon>Bacillati</taxon>
        <taxon>Actinomycetota</taxon>
        <taxon>Actinomycetes</taxon>
        <taxon>Propionibacteriales</taxon>
        <taxon>Actinopolymorphaceae</taxon>
        <taxon>Actinopolymorpha</taxon>
    </lineage>
</organism>
<evidence type="ECO:0000256" key="3">
    <source>
        <dbReference type="ARBA" id="ARBA00022827"/>
    </source>
</evidence>
<evidence type="ECO:0000256" key="1">
    <source>
        <dbReference type="ARBA" id="ARBA00001974"/>
    </source>
</evidence>
<dbReference type="PANTHER" id="PTHR43004">
    <property type="entry name" value="TRK SYSTEM POTASSIUM UPTAKE PROTEIN"/>
    <property type="match status" value="1"/>
</dbReference>
<dbReference type="EMBL" id="JACBZH010000001">
    <property type="protein sequence ID" value="NYH93422.1"/>
    <property type="molecule type" value="Genomic_DNA"/>
</dbReference>
<name>A0A852ZPE6_9ACTN</name>
<comment type="cofactor">
    <cofactor evidence="1">
        <name>FAD</name>
        <dbReference type="ChEBI" id="CHEBI:57692"/>
    </cofactor>
</comment>
<evidence type="ECO:0000259" key="4">
    <source>
        <dbReference type="Pfam" id="PF01494"/>
    </source>
</evidence>
<accession>A0A852ZPE6</accession>
<sequence length="521" mass="55013">MTSDVDVVIVGAGPTGLAVACGLLAGGVSVRVLDKTQGPATTSRAVGLQPRGTEVLDHLGALGDLADRSVRIGRIAIHVGGSRAGTLEVGRQTPLVTRPGLLVSQAEVEAALRTRLGDLGGSVEWGQELADVTQDPEGVIVTTGGRSDASAPQEKVRTSWVVGCDGAHSQVRKLAGVGFPGVALIERFLLADVHADLPIPRDEVAVWLRADQMLGAFPLPGNDLWRLMAPAEPFPTVATGDEVVSALLASWCEHTGLDAPTVRDVAWTSTFRVHRRLADRYRQRRILLAGDAAHIHSPLGGQGMNTGLGDAENLAWKLALVARGRADATLLDTYEEERRPIASEVLGSTSAMTRVVLGDSAPARLIRDGVFVPLLRRPSVQRLIWEQASQLKVGYRRGVLGRGAGRLGFAAARRRPRAGDRVRDLPCRHADGTLTRLHAELGGRWVLLGSRTIVASAAAAASAQLGADLVTVLEPLDSSAGDIFLVRPDGHLACRVDGAEMTDAVERLSAWISHALGGGRG</sequence>
<proteinExistence type="predicted"/>
<keyword evidence="3" id="KW-0274">FAD</keyword>
<keyword evidence="6" id="KW-1185">Reference proteome</keyword>
<dbReference type="Pfam" id="PF01494">
    <property type="entry name" value="FAD_binding_3"/>
    <property type="match status" value="1"/>
</dbReference>
<dbReference type="Proteomes" id="UP000579605">
    <property type="component" value="Unassembled WGS sequence"/>
</dbReference>
<keyword evidence="2" id="KW-0285">Flavoprotein</keyword>
<comment type="caution">
    <text evidence="5">The sequence shown here is derived from an EMBL/GenBank/DDBJ whole genome shotgun (WGS) entry which is preliminary data.</text>
</comment>
<dbReference type="GO" id="GO:0071949">
    <property type="term" value="F:FAD binding"/>
    <property type="evidence" value="ECO:0007669"/>
    <property type="project" value="InterPro"/>
</dbReference>
<dbReference type="Pfam" id="PF21274">
    <property type="entry name" value="Rng_hyd_C"/>
    <property type="match status" value="1"/>
</dbReference>
<dbReference type="Gene3D" id="3.50.50.60">
    <property type="entry name" value="FAD/NAD(P)-binding domain"/>
    <property type="match status" value="1"/>
</dbReference>
<dbReference type="AlphaFoldDB" id="A0A852ZPE6"/>
<reference evidence="5 6" key="1">
    <citation type="submission" date="2020-07" db="EMBL/GenBank/DDBJ databases">
        <title>Sequencing the genomes of 1000 actinobacteria strains.</title>
        <authorList>
            <person name="Klenk H.-P."/>
        </authorList>
    </citation>
    <scope>NUCLEOTIDE SEQUENCE [LARGE SCALE GENOMIC DNA]</scope>
    <source>
        <strain evidence="5 6">DSM 18448</strain>
    </source>
</reference>
<protein>
    <submittedName>
        <fullName evidence="5">4,5-epoxidase</fullName>
    </submittedName>
</protein>
<feature type="domain" description="FAD-binding" evidence="4">
    <location>
        <begin position="4"/>
        <end position="346"/>
    </location>
</feature>
<dbReference type="Gene3D" id="3.30.70.2450">
    <property type="match status" value="1"/>
</dbReference>
<dbReference type="PANTHER" id="PTHR43004:SF19">
    <property type="entry name" value="BINDING MONOOXYGENASE, PUTATIVE (JCVI)-RELATED"/>
    <property type="match status" value="1"/>
</dbReference>
<dbReference type="PRINTS" id="PR00420">
    <property type="entry name" value="RNGMNOXGNASE"/>
</dbReference>
<dbReference type="GO" id="GO:0016709">
    <property type="term" value="F:oxidoreductase activity, acting on paired donors, with incorporation or reduction of molecular oxygen, NAD(P)H as one donor, and incorporation of one atom of oxygen"/>
    <property type="evidence" value="ECO:0007669"/>
    <property type="project" value="UniProtKB-ARBA"/>
</dbReference>